<comment type="caution">
    <text evidence="2">The sequence shown here is derived from an EMBL/GenBank/DDBJ whole genome shotgun (WGS) entry which is preliminary data.</text>
</comment>
<keyword evidence="1" id="KW-0812">Transmembrane</keyword>
<evidence type="ECO:0000313" key="3">
    <source>
        <dbReference type="Proteomes" id="UP000807769"/>
    </source>
</evidence>
<evidence type="ECO:0000256" key="1">
    <source>
        <dbReference type="SAM" id="Phobius"/>
    </source>
</evidence>
<dbReference type="OrthoDB" id="2366471at2759"/>
<protein>
    <submittedName>
        <fullName evidence="2">Uncharacterized protein</fullName>
    </submittedName>
</protein>
<gene>
    <name evidence="2" type="ORF">BJ212DRAFT_1283362</name>
</gene>
<evidence type="ECO:0000313" key="2">
    <source>
        <dbReference type="EMBL" id="KAG1805709.1"/>
    </source>
</evidence>
<feature type="transmembrane region" description="Helical" evidence="1">
    <location>
        <begin position="182"/>
        <end position="205"/>
    </location>
</feature>
<dbReference type="Proteomes" id="UP000807769">
    <property type="component" value="Unassembled WGS sequence"/>
</dbReference>
<dbReference type="GeneID" id="64625771"/>
<sequence length="457" mass="50422">MPTLTVPINQSNINLDTSGVAGFFGGDEAISAMATVHLYRGRRWLGWYNSPGSYIVAKKFGQLANSRFWDGLFPGPNLTPAEVFGLDGKPGPRYWGVLSGTDMPAGHLAYLVVQKTKEVEEVVILGGRETIPLTVTIIDVGDVMLKHSDQAPVMSIHHALLAAIPITINLATCVLCAASGDWLAFALILLGVISGGTSCFVIGSARLDFLAGVKEPSPGTPPADGLLLMRNDVVIIRGAEKDVNPITKGKFVLRMNDGPEYRRIGLCSLLLLAQFLLQLLFIPQASTFGQIMFISSVAASWTYNSFLSSLEPEKIQLDILWKALDNPRLLKFGLKNRAAQAVFACLVLGDGPQRPSVDFKPKKILQRFISNDTRVWNVWRDKVAEQLENNKEEKSFNLSSRDLQGFTDHERALLESLLRNADDAYRGYQEQVHKISDNSYISEKQVPRSDFFVQSRV</sequence>
<keyword evidence="1" id="KW-1133">Transmembrane helix</keyword>
<dbReference type="AlphaFoldDB" id="A0A9P7J6S3"/>
<proteinExistence type="predicted"/>
<keyword evidence="1" id="KW-0472">Membrane</keyword>
<feature type="transmembrane region" description="Helical" evidence="1">
    <location>
        <begin position="264"/>
        <end position="282"/>
    </location>
</feature>
<dbReference type="RefSeq" id="XP_041187407.1">
    <property type="nucleotide sequence ID" value="XM_041331754.1"/>
</dbReference>
<accession>A0A9P7J6S3</accession>
<dbReference type="EMBL" id="JABBWG010000051">
    <property type="protein sequence ID" value="KAG1805709.1"/>
    <property type="molecule type" value="Genomic_DNA"/>
</dbReference>
<reference evidence="2" key="1">
    <citation type="journal article" date="2020" name="New Phytol.">
        <title>Comparative genomics reveals dynamic genome evolution in host specialist ectomycorrhizal fungi.</title>
        <authorList>
            <person name="Lofgren L.A."/>
            <person name="Nguyen N.H."/>
            <person name="Vilgalys R."/>
            <person name="Ruytinx J."/>
            <person name="Liao H.L."/>
            <person name="Branco S."/>
            <person name="Kuo A."/>
            <person name="LaButti K."/>
            <person name="Lipzen A."/>
            <person name="Andreopoulos W."/>
            <person name="Pangilinan J."/>
            <person name="Riley R."/>
            <person name="Hundley H."/>
            <person name="Na H."/>
            <person name="Barry K."/>
            <person name="Grigoriev I.V."/>
            <person name="Stajich J.E."/>
            <person name="Kennedy P.G."/>
        </authorList>
    </citation>
    <scope>NUCLEOTIDE SEQUENCE</scope>
    <source>
        <strain evidence="2">MN1</strain>
    </source>
</reference>
<name>A0A9P7J6S3_9AGAM</name>
<organism evidence="2 3">
    <name type="scientific">Suillus subaureus</name>
    <dbReference type="NCBI Taxonomy" id="48587"/>
    <lineage>
        <taxon>Eukaryota</taxon>
        <taxon>Fungi</taxon>
        <taxon>Dikarya</taxon>
        <taxon>Basidiomycota</taxon>
        <taxon>Agaricomycotina</taxon>
        <taxon>Agaricomycetes</taxon>
        <taxon>Agaricomycetidae</taxon>
        <taxon>Boletales</taxon>
        <taxon>Suillineae</taxon>
        <taxon>Suillaceae</taxon>
        <taxon>Suillus</taxon>
    </lineage>
</organism>
<keyword evidence="3" id="KW-1185">Reference proteome</keyword>